<dbReference type="RefSeq" id="WP_090126386.1">
    <property type="nucleotide sequence ID" value="NZ_CP045300.1"/>
</dbReference>
<accession>A0A1I7E5B6</accession>
<keyword evidence="2" id="KW-1185">Reference proteome</keyword>
<reference evidence="2" key="1">
    <citation type="submission" date="2016-10" db="EMBL/GenBank/DDBJ databases">
        <authorList>
            <person name="Varghese N."/>
            <person name="Submissions S."/>
        </authorList>
    </citation>
    <scope>NUCLEOTIDE SEQUENCE [LARGE SCALE GENOMIC DNA]</scope>
    <source>
        <strain evidence="2">Ah-143</strain>
    </source>
</reference>
<proteinExistence type="predicted"/>
<dbReference type="EMBL" id="FPAU01000010">
    <property type="protein sequence ID" value="SFU19141.1"/>
    <property type="molecule type" value="Genomic_DNA"/>
</dbReference>
<gene>
    <name evidence="1" type="ORF">SAMN05192562_11044</name>
</gene>
<evidence type="ECO:0008006" key="3">
    <source>
        <dbReference type="Google" id="ProtNLM"/>
    </source>
</evidence>
<protein>
    <recommendedName>
        <fullName evidence="3">Lipoprotein</fullName>
    </recommendedName>
</protein>
<evidence type="ECO:0000313" key="1">
    <source>
        <dbReference type="EMBL" id="SFU19141.1"/>
    </source>
</evidence>
<dbReference type="PROSITE" id="PS51257">
    <property type="entry name" value="PROKAR_LIPOPROTEIN"/>
    <property type="match status" value="1"/>
</dbReference>
<name>A0A1I7E5B6_9ENTR</name>
<dbReference type="Proteomes" id="UP000199187">
    <property type="component" value="Unassembled WGS sequence"/>
</dbReference>
<organism evidence="1 2">
    <name type="scientific">Kosakonia arachidis</name>
    <dbReference type="NCBI Taxonomy" id="551989"/>
    <lineage>
        <taxon>Bacteria</taxon>
        <taxon>Pseudomonadati</taxon>
        <taxon>Pseudomonadota</taxon>
        <taxon>Gammaproteobacteria</taxon>
        <taxon>Enterobacterales</taxon>
        <taxon>Enterobacteriaceae</taxon>
        <taxon>Kosakonia</taxon>
    </lineage>
</organism>
<dbReference type="AlphaFoldDB" id="A0A1I7E5B6"/>
<sequence>MKIPALSVFVVASMGLIGCDQKLESKGYATCLITYGDDSGDIVSEVYNNGDVTFVLVAGKHLNSSDNPDYYSVNDKLYKDANDFIVQETTAYTNNIYGTTAKCKVLKELNK</sequence>
<evidence type="ECO:0000313" key="2">
    <source>
        <dbReference type="Proteomes" id="UP000199187"/>
    </source>
</evidence>